<name>A0A6V7W5V0_MELEN</name>
<organism evidence="1 2">
    <name type="scientific">Meloidogyne enterolobii</name>
    <name type="common">Root-knot nematode worm</name>
    <name type="synonym">Meloidogyne mayaguensis</name>
    <dbReference type="NCBI Taxonomy" id="390850"/>
    <lineage>
        <taxon>Eukaryota</taxon>
        <taxon>Metazoa</taxon>
        <taxon>Ecdysozoa</taxon>
        <taxon>Nematoda</taxon>
        <taxon>Chromadorea</taxon>
        <taxon>Rhabditida</taxon>
        <taxon>Tylenchina</taxon>
        <taxon>Tylenchomorpha</taxon>
        <taxon>Tylenchoidea</taxon>
        <taxon>Meloidogynidae</taxon>
        <taxon>Meloidogyninae</taxon>
        <taxon>Meloidogyne</taxon>
    </lineage>
</organism>
<dbReference type="AlphaFoldDB" id="A0A6V7W5V0"/>
<evidence type="ECO:0000313" key="2">
    <source>
        <dbReference type="Proteomes" id="UP000580250"/>
    </source>
</evidence>
<sequence length="201" mass="22892">MYSKDNKIFIVSILFLIICEFDFVSSAGGSRRHHRVQADDDTATAFQREFIQPLWDQLHALALGQDTNALRDLLGQAQNLQNHPQITPVDMEQVQQLASQCGEVIVRFDLFGQLRLQSQNLLDSIDQARQQTMTRRQRSSLKDQAQSLHHQQQILSQQITSNPLLFNNHAMQNNVAHIGTRLSNALTDLNLQPPSIRNIDD</sequence>
<protein>
    <submittedName>
        <fullName evidence="1">Uncharacterized protein</fullName>
    </submittedName>
</protein>
<dbReference type="EMBL" id="CAJEWN010000435">
    <property type="protein sequence ID" value="CAD2182565.1"/>
    <property type="molecule type" value="Genomic_DNA"/>
</dbReference>
<proteinExistence type="predicted"/>
<reference evidence="1 2" key="1">
    <citation type="submission" date="2020-08" db="EMBL/GenBank/DDBJ databases">
        <authorList>
            <person name="Koutsovoulos G."/>
            <person name="Danchin GJ E."/>
        </authorList>
    </citation>
    <scope>NUCLEOTIDE SEQUENCE [LARGE SCALE GENOMIC DNA]</scope>
</reference>
<accession>A0A6V7W5V0</accession>
<dbReference type="Proteomes" id="UP000580250">
    <property type="component" value="Unassembled WGS sequence"/>
</dbReference>
<comment type="caution">
    <text evidence="1">The sequence shown here is derived from an EMBL/GenBank/DDBJ whole genome shotgun (WGS) entry which is preliminary data.</text>
</comment>
<gene>
    <name evidence="1" type="ORF">MENT_LOCUS34788</name>
</gene>
<evidence type="ECO:0000313" key="1">
    <source>
        <dbReference type="EMBL" id="CAD2182565.1"/>
    </source>
</evidence>